<evidence type="ECO:0000313" key="2">
    <source>
        <dbReference type="EMBL" id="QDU82882.1"/>
    </source>
</evidence>
<feature type="transmembrane region" description="Helical" evidence="1">
    <location>
        <begin position="96"/>
        <end position="115"/>
    </location>
</feature>
<dbReference type="AlphaFoldDB" id="A0A518CUI4"/>
<gene>
    <name evidence="2" type="ORF">Pla110_46450</name>
</gene>
<sequence length="167" mass="18417">MKTTFKLFLLLYVALVCQAGLTGELTVWSMSPSFLAMLMVGLTAATSGNRAYFLAAMVGLADDALRGETMGLGMFVAVLGLWISQWKAEEKKGETAYGRSFFLLSWYVAGVNLSVTLLDGQLKWWQSVVTQSVGSIFYTAAMLVTLVLMQRLVKRFWSGSSSKVAWR</sequence>
<protein>
    <submittedName>
        <fullName evidence="2">Uncharacterized protein</fullName>
    </submittedName>
</protein>
<keyword evidence="1" id="KW-0472">Membrane</keyword>
<evidence type="ECO:0000313" key="3">
    <source>
        <dbReference type="Proteomes" id="UP000317178"/>
    </source>
</evidence>
<feature type="transmembrane region" description="Helical" evidence="1">
    <location>
        <begin position="135"/>
        <end position="153"/>
    </location>
</feature>
<proteinExistence type="predicted"/>
<feature type="transmembrane region" description="Helical" evidence="1">
    <location>
        <begin position="64"/>
        <end position="84"/>
    </location>
</feature>
<name>A0A518CUI4_9PLAN</name>
<keyword evidence="3" id="KW-1185">Reference proteome</keyword>
<evidence type="ECO:0000256" key="1">
    <source>
        <dbReference type="SAM" id="Phobius"/>
    </source>
</evidence>
<keyword evidence="1" id="KW-0812">Transmembrane</keyword>
<dbReference type="EMBL" id="CP036281">
    <property type="protein sequence ID" value="QDU82882.1"/>
    <property type="molecule type" value="Genomic_DNA"/>
</dbReference>
<dbReference type="KEGG" id="plon:Pla110_46450"/>
<keyword evidence="1" id="KW-1133">Transmembrane helix</keyword>
<accession>A0A518CUI4</accession>
<dbReference type="Proteomes" id="UP000317178">
    <property type="component" value="Chromosome"/>
</dbReference>
<reference evidence="2 3" key="1">
    <citation type="submission" date="2019-02" db="EMBL/GenBank/DDBJ databases">
        <title>Deep-cultivation of Planctomycetes and their phenomic and genomic characterization uncovers novel biology.</title>
        <authorList>
            <person name="Wiegand S."/>
            <person name="Jogler M."/>
            <person name="Boedeker C."/>
            <person name="Pinto D."/>
            <person name="Vollmers J."/>
            <person name="Rivas-Marin E."/>
            <person name="Kohn T."/>
            <person name="Peeters S.H."/>
            <person name="Heuer A."/>
            <person name="Rast P."/>
            <person name="Oberbeckmann S."/>
            <person name="Bunk B."/>
            <person name="Jeske O."/>
            <person name="Meyerdierks A."/>
            <person name="Storesund J.E."/>
            <person name="Kallscheuer N."/>
            <person name="Luecker S."/>
            <person name="Lage O.M."/>
            <person name="Pohl T."/>
            <person name="Merkel B.J."/>
            <person name="Hornburger P."/>
            <person name="Mueller R.-W."/>
            <person name="Bruemmer F."/>
            <person name="Labrenz M."/>
            <person name="Spormann A.M."/>
            <person name="Op den Camp H."/>
            <person name="Overmann J."/>
            <person name="Amann R."/>
            <person name="Jetten M.S.M."/>
            <person name="Mascher T."/>
            <person name="Medema M.H."/>
            <person name="Devos D.P."/>
            <person name="Kaster A.-K."/>
            <person name="Ovreas L."/>
            <person name="Rohde M."/>
            <person name="Galperin M.Y."/>
            <person name="Jogler C."/>
        </authorList>
    </citation>
    <scope>NUCLEOTIDE SEQUENCE [LARGE SCALE GENOMIC DNA]</scope>
    <source>
        <strain evidence="2 3">Pla110</strain>
    </source>
</reference>
<dbReference type="RefSeq" id="WP_144999426.1">
    <property type="nucleotide sequence ID" value="NZ_CP036281.1"/>
</dbReference>
<organism evidence="2 3">
    <name type="scientific">Polystyrenella longa</name>
    <dbReference type="NCBI Taxonomy" id="2528007"/>
    <lineage>
        <taxon>Bacteria</taxon>
        <taxon>Pseudomonadati</taxon>
        <taxon>Planctomycetota</taxon>
        <taxon>Planctomycetia</taxon>
        <taxon>Planctomycetales</taxon>
        <taxon>Planctomycetaceae</taxon>
        <taxon>Polystyrenella</taxon>
    </lineage>
</organism>